<accession>A0A0D0T5L0</accession>
<dbReference type="AlphaFoldDB" id="A0A0D0T5L0"/>
<evidence type="ECO:0000259" key="1">
    <source>
        <dbReference type="Pfam" id="PF13391"/>
    </source>
</evidence>
<dbReference type="HOGENOM" id="CLU_071089_1_0_1"/>
<dbReference type="InterPro" id="IPR003615">
    <property type="entry name" value="HNH_nuc"/>
</dbReference>
<sequence>MASERTYQLAVHAWNAYHDTVAIQSNTGVAIAFFPVPFIRNGGDNTWRYVLQVVNQLVESHAPHIGVIKNLEGEVLDSEAAPLSGTYVYEQTGCTLPLKFSRGPEYFTAVRAANTEGSSTRSRSSRSTVNQSAFLINLIARDTVCLVTGVHYAQCESVHIVPQSRPDIYQALLNIPASIPPPLFEVQFGLLLRKELHHAWDRLDFSFFVKDDDIFVHVFTGGFFEYHGKRITLDRFHGFPEWRPDRRFLTWHYSQCVKAHIRGFSYGMVQVRDPV</sequence>
<keyword evidence="3" id="KW-1185">Reference proteome</keyword>
<name>A0A0D0T5L0_9TREE</name>
<protein>
    <recommendedName>
        <fullName evidence="1">HNH nuclease domain-containing protein</fullName>
    </recommendedName>
</protein>
<evidence type="ECO:0000313" key="3">
    <source>
        <dbReference type="Proteomes" id="UP000053392"/>
    </source>
</evidence>
<feature type="domain" description="HNH nuclease" evidence="1">
    <location>
        <begin position="145"/>
        <end position="207"/>
    </location>
</feature>
<reference evidence="2 3" key="1">
    <citation type="submission" date="2015-01" db="EMBL/GenBank/DDBJ databases">
        <title>The Genome Sequence of Cryptococcus gattii Ram5.</title>
        <authorList>
            <consortium name="The Broad Institute Genomics Platform"/>
            <person name="Cuomo C."/>
            <person name="Litvintseva A."/>
            <person name="Chen Y."/>
            <person name="Heitman J."/>
            <person name="Sun S."/>
            <person name="Springer D."/>
            <person name="Dromer F."/>
            <person name="Young S."/>
            <person name="Zeng Q."/>
            <person name="Gargeya S."/>
            <person name="Abouelleil A."/>
            <person name="Alvarado L."/>
            <person name="Chapman S.B."/>
            <person name="Gainer-Dewar J."/>
            <person name="Goldberg J."/>
            <person name="Griggs A."/>
            <person name="Gujja S."/>
            <person name="Hansen M."/>
            <person name="Howarth C."/>
            <person name="Imamovic A."/>
            <person name="Larimer J."/>
            <person name="Murphy C."/>
            <person name="Naylor J."/>
            <person name="Pearson M."/>
            <person name="Priest M."/>
            <person name="Roberts A."/>
            <person name="Saif S."/>
            <person name="Shea T."/>
            <person name="Sykes S."/>
            <person name="Wortman J."/>
            <person name="Nusbaum C."/>
            <person name="Birren B."/>
        </authorList>
    </citation>
    <scope>NUCLEOTIDE SEQUENCE [LARGE SCALE GENOMIC DNA]</scope>
    <source>
        <strain evidence="2 3">Ram5</strain>
    </source>
</reference>
<dbReference type="OrthoDB" id="2569251at2759"/>
<organism evidence="2 3">
    <name type="scientific">Cryptococcus deuterogattii Ram5</name>
    <dbReference type="NCBI Taxonomy" id="1296110"/>
    <lineage>
        <taxon>Eukaryota</taxon>
        <taxon>Fungi</taxon>
        <taxon>Dikarya</taxon>
        <taxon>Basidiomycota</taxon>
        <taxon>Agaricomycotina</taxon>
        <taxon>Tremellomycetes</taxon>
        <taxon>Tremellales</taxon>
        <taxon>Cryptococcaceae</taxon>
        <taxon>Cryptococcus</taxon>
        <taxon>Cryptococcus gattii species complex</taxon>
    </lineage>
</organism>
<dbReference type="Proteomes" id="UP000053392">
    <property type="component" value="Unassembled WGS sequence"/>
</dbReference>
<evidence type="ECO:0000313" key="2">
    <source>
        <dbReference type="EMBL" id="KIR41207.1"/>
    </source>
</evidence>
<dbReference type="Pfam" id="PF13391">
    <property type="entry name" value="HNH_2"/>
    <property type="match status" value="1"/>
</dbReference>
<proteinExistence type="predicted"/>
<gene>
    <name evidence="2" type="ORF">I313_03162</name>
</gene>
<dbReference type="EMBL" id="KN847901">
    <property type="protein sequence ID" value="KIR41207.1"/>
    <property type="molecule type" value="Genomic_DNA"/>
</dbReference>